<dbReference type="PANTHER" id="PTHR10857:SF106">
    <property type="entry name" value="C2 DOMAIN-CONTAINING PROTEIN"/>
    <property type="match status" value="1"/>
</dbReference>
<feature type="compositionally biased region" description="Low complexity" evidence="2">
    <location>
        <begin position="461"/>
        <end position="477"/>
    </location>
</feature>
<dbReference type="GO" id="GO:0071277">
    <property type="term" value="P:cellular response to calcium ion"/>
    <property type="evidence" value="ECO:0007669"/>
    <property type="project" value="TreeGrafter"/>
</dbReference>
<evidence type="ECO:0000259" key="4">
    <source>
        <dbReference type="PROSITE" id="PS50004"/>
    </source>
</evidence>
<feature type="region of interest" description="Disordered" evidence="2">
    <location>
        <begin position="29"/>
        <end position="60"/>
    </location>
</feature>
<reference evidence="5" key="1">
    <citation type="submission" date="2023-06" db="EMBL/GenBank/DDBJ databases">
        <title>Survivors Of The Sea: Transcriptome response of Skeletonema marinoi to long-term dormancy.</title>
        <authorList>
            <person name="Pinder M.I.M."/>
            <person name="Kourtchenko O."/>
            <person name="Robertson E.K."/>
            <person name="Larsson T."/>
            <person name="Maumus F."/>
            <person name="Osuna-Cruz C.M."/>
            <person name="Vancaester E."/>
            <person name="Stenow R."/>
            <person name="Vandepoele K."/>
            <person name="Ploug H."/>
            <person name="Bruchert V."/>
            <person name="Godhe A."/>
            <person name="Topel M."/>
        </authorList>
    </citation>
    <scope>NUCLEOTIDE SEQUENCE</scope>
    <source>
        <strain evidence="5">R05AC</strain>
    </source>
</reference>
<dbReference type="InterPro" id="IPR000008">
    <property type="entry name" value="C2_dom"/>
</dbReference>
<proteinExistence type="predicted"/>
<protein>
    <submittedName>
        <fullName evidence="5">Copine</fullName>
    </submittedName>
</protein>
<feature type="region of interest" description="Disordered" evidence="2">
    <location>
        <begin position="308"/>
        <end position="505"/>
    </location>
</feature>
<organism evidence="5 6">
    <name type="scientific">Skeletonema marinoi</name>
    <dbReference type="NCBI Taxonomy" id="267567"/>
    <lineage>
        <taxon>Eukaryota</taxon>
        <taxon>Sar</taxon>
        <taxon>Stramenopiles</taxon>
        <taxon>Ochrophyta</taxon>
        <taxon>Bacillariophyta</taxon>
        <taxon>Coscinodiscophyceae</taxon>
        <taxon>Thalassiosirophycidae</taxon>
        <taxon>Thalassiosirales</taxon>
        <taxon>Skeletonemataceae</taxon>
        <taxon>Skeletonema</taxon>
        <taxon>Skeletonema marinoi-dohrnii complex</taxon>
    </lineage>
</organism>
<gene>
    <name evidence="5" type="ORF">QTG54_009579</name>
</gene>
<dbReference type="GO" id="GO:0005886">
    <property type="term" value="C:plasma membrane"/>
    <property type="evidence" value="ECO:0007669"/>
    <property type="project" value="TreeGrafter"/>
</dbReference>
<keyword evidence="3" id="KW-0472">Membrane</keyword>
<evidence type="ECO:0000256" key="2">
    <source>
        <dbReference type="SAM" id="MobiDB-lite"/>
    </source>
</evidence>
<accession>A0AAD8Y734</accession>
<feature type="compositionally biased region" description="Basic and acidic residues" evidence="2">
    <location>
        <begin position="354"/>
        <end position="382"/>
    </location>
</feature>
<dbReference type="Pfam" id="PF00168">
    <property type="entry name" value="C2"/>
    <property type="match status" value="2"/>
</dbReference>
<dbReference type="PANTHER" id="PTHR10857">
    <property type="entry name" value="COPINE"/>
    <property type="match status" value="1"/>
</dbReference>
<evidence type="ECO:0000256" key="3">
    <source>
        <dbReference type="SAM" id="Phobius"/>
    </source>
</evidence>
<feature type="compositionally biased region" description="Basic and acidic residues" evidence="2">
    <location>
        <begin position="423"/>
        <end position="441"/>
    </location>
</feature>
<feature type="compositionally biased region" description="Basic residues" evidence="2">
    <location>
        <begin position="48"/>
        <end position="60"/>
    </location>
</feature>
<keyword evidence="1" id="KW-0175">Coiled coil</keyword>
<feature type="region of interest" description="Disordered" evidence="2">
    <location>
        <begin position="721"/>
        <end position="749"/>
    </location>
</feature>
<dbReference type="InterPro" id="IPR045052">
    <property type="entry name" value="Copine"/>
</dbReference>
<dbReference type="AlphaFoldDB" id="A0AAD8Y734"/>
<dbReference type="GO" id="GO:0005544">
    <property type="term" value="F:calcium-dependent phospholipid binding"/>
    <property type="evidence" value="ECO:0007669"/>
    <property type="project" value="InterPro"/>
</dbReference>
<sequence>MVVSAEQARQKAEARRQRILAKSAERLDMASNGMASKEVEHSVPLSPVRRRRNQNKKKKTVEKLRLTLHATKLKNVAGLLKGISDPYANVTLVTSGRELKLGQTEVVKNSIHPTWTSSFLLDYNKGEKMSIEVSVVDEVTKGTAAFEIGDILGSQGSIKGKELKEGGMLHARISKVPSRSAGKLSLRLEGKDLRNVEISKSDPLFELCRTYDGGKSWTPVYRSEYVMNNLNPDWKAASIDVNALCDGDLKREIKLAIFDYERKGENKPLGAFYTTVNDLMQSENSKLIHSGNGSKAHGTIFVHECKITGAEPEEVKPPEENDVAEEEEAEAAKKAEEERAAAMKAQEAAAAAEAEARRRDIEEAESARKAEEERAAAKKAHEAAAAAEAEARRHDIEEAEAARKAEEERAAAKKAQEAAAIEAEARRRDIEDAEAARKVATKEAMPSNKKGKPPKDPSIKTTATNTTGTTTASYTATSHNDVSSRDGGKSTTSSTVNSTSSKKSQAVNFLSAYEEMIRQQDHEYDVTTKHLRRVFDRVQYLGRSNDKNKAPQDGRGYERILTYSQIRRCLLRTGITWNRSLPVLIDDDVSVTSFNSSSVASSGSGGPFHTGGRKRDIITTDAQLIMLLTALVEAEEHYRVEQSADNNNDEVDRRGIYFPEFVQCYQLIVAGMQSLQVLEVGEDAIKAQIVDRVKERTFGLIRPFGPDTTLYKEDTNLEGAATGGGDGLLPSSKRSGLSAKGRSMRENNTKEGLDENEIKLLIQSKDSRLAMLIKEHEEEMDVLAKGMESLRSKHARTRKLIKLRRGLLFVGAIILGVGVLTLVVTREHQRRVDVADGIATFREAEMKANAKTIAKLSEKRDVLGRKVGDTEGTMRYLVNRNEGIDASIEELEAEIERVDMRYLIDVTELQRCGVQKGELGEVLTEESAKMKEMEEELGWCQSRSRLMEKELNTLEHASTDEIVVEDPVIALNLDMKYNKSTRHAVTVRQAYSAAAGLVVSTMIHQLLPVAIKLFVPKPVQIIVEAPTRSRFFPWLRRSKRTELAVVDGVFGGSIAYLVIRAIALFVLP</sequence>
<dbReference type="PROSITE" id="PS50004">
    <property type="entry name" value="C2"/>
    <property type="match status" value="1"/>
</dbReference>
<name>A0AAD8Y734_9STRA</name>
<dbReference type="Gene3D" id="2.60.40.150">
    <property type="entry name" value="C2 domain"/>
    <property type="match status" value="2"/>
</dbReference>
<feature type="domain" description="C2" evidence="4">
    <location>
        <begin position="46"/>
        <end position="173"/>
    </location>
</feature>
<feature type="transmembrane region" description="Helical" evidence="3">
    <location>
        <begin position="1043"/>
        <end position="1067"/>
    </location>
</feature>
<comment type="caution">
    <text evidence="5">The sequence shown here is derived from an EMBL/GenBank/DDBJ whole genome shotgun (WGS) entry which is preliminary data.</text>
</comment>
<feature type="compositionally biased region" description="Acidic residues" evidence="2">
    <location>
        <begin position="320"/>
        <end position="329"/>
    </location>
</feature>
<dbReference type="InterPro" id="IPR035892">
    <property type="entry name" value="C2_domain_sf"/>
</dbReference>
<feature type="coiled-coil region" evidence="1">
    <location>
        <begin position="881"/>
        <end position="936"/>
    </location>
</feature>
<evidence type="ECO:0000256" key="1">
    <source>
        <dbReference type="SAM" id="Coils"/>
    </source>
</evidence>
<dbReference type="SUPFAM" id="SSF49562">
    <property type="entry name" value="C2 domain (Calcium/lipid-binding domain, CaLB)"/>
    <property type="match status" value="2"/>
</dbReference>
<keyword evidence="3" id="KW-0812">Transmembrane</keyword>
<dbReference type="InterPro" id="IPR037768">
    <property type="entry name" value="C2B_Copine"/>
</dbReference>
<feature type="compositionally biased region" description="Low complexity" evidence="2">
    <location>
        <begin position="342"/>
        <end position="353"/>
    </location>
</feature>
<feature type="compositionally biased region" description="Low complexity" evidence="2">
    <location>
        <begin position="489"/>
        <end position="504"/>
    </location>
</feature>
<dbReference type="SMART" id="SM00239">
    <property type="entry name" value="C2"/>
    <property type="match status" value="2"/>
</dbReference>
<dbReference type="EMBL" id="JATAAI010000017">
    <property type="protein sequence ID" value="KAK1739820.1"/>
    <property type="molecule type" value="Genomic_DNA"/>
</dbReference>
<evidence type="ECO:0000313" key="6">
    <source>
        <dbReference type="Proteomes" id="UP001224775"/>
    </source>
</evidence>
<feature type="compositionally biased region" description="Basic and acidic residues" evidence="2">
    <location>
        <begin position="389"/>
        <end position="416"/>
    </location>
</feature>
<keyword evidence="6" id="KW-1185">Reference proteome</keyword>
<keyword evidence="3" id="KW-1133">Transmembrane helix</keyword>
<feature type="transmembrane region" description="Helical" evidence="3">
    <location>
        <begin position="806"/>
        <end position="824"/>
    </location>
</feature>
<feature type="compositionally biased region" description="Basic and acidic residues" evidence="2">
    <location>
        <begin position="330"/>
        <end position="341"/>
    </location>
</feature>
<dbReference type="Proteomes" id="UP001224775">
    <property type="component" value="Unassembled WGS sequence"/>
</dbReference>
<dbReference type="CDD" id="cd04047">
    <property type="entry name" value="C2B_Copine"/>
    <property type="match status" value="1"/>
</dbReference>
<evidence type="ECO:0000313" key="5">
    <source>
        <dbReference type="EMBL" id="KAK1739820.1"/>
    </source>
</evidence>